<proteinExistence type="predicted"/>
<accession>A0A1I1D599</accession>
<evidence type="ECO:0000313" key="2">
    <source>
        <dbReference type="EMBL" id="SFB69984.1"/>
    </source>
</evidence>
<keyword evidence="1" id="KW-0472">Membrane</keyword>
<keyword evidence="1" id="KW-1133">Transmembrane helix</keyword>
<keyword evidence="3" id="KW-1185">Reference proteome</keyword>
<feature type="transmembrane region" description="Helical" evidence="1">
    <location>
        <begin position="6"/>
        <end position="32"/>
    </location>
</feature>
<protein>
    <submittedName>
        <fullName evidence="2">Uncharacterized protein</fullName>
    </submittedName>
</protein>
<dbReference type="Proteomes" id="UP000240042">
    <property type="component" value="Unassembled WGS sequence"/>
</dbReference>
<sequence>MINQVSLSLTIFLLIFMIVSFILMLGVSPFAWRAFQNIRVESKNTQKIRPLRRSISDYLEKLSESKDEAEIYKLIETIRKEAKKTMRIQPHTDQGQQADSILKWLDNFIVHRHISDLKNHGESAQIRYNAQKKDFKLMIVAQ</sequence>
<dbReference type="EMBL" id="FOKY01000001">
    <property type="protein sequence ID" value="SFB69984.1"/>
    <property type="molecule type" value="Genomic_DNA"/>
</dbReference>
<dbReference type="RefSeq" id="WP_092317680.1">
    <property type="nucleotide sequence ID" value="NZ_FOKY01000001.1"/>
</dbReference>
<keyword evidence="1" id="KW-0812">Transmembrane</keyword>
<dbReference type="AlphaFoldDB" id="A0A1I1D599"/>
<organism evidence="2 3">
    <name type="scientific">Brevinema andersonii</name>
    <dbReference type="NCBI Taxonomy" id="34097"/>
    <lineage>
        <taxon>Bacteria</taxon>
        <taxon>Pseudomonadati</taxon>
        <taxon>Spirochaetota</taxon>
        <taxon>Spirochaetia</taxon>
        <taxon>Brevinematales</taxon>
        <taxon>Brevinemataceae</taxon>
        <taxon>Brevinema</taxon>
    </lineage>
</organism>
<name>A0A1I1D599_BREAD</name>
<dbReference type="STRING" id="34097.SAMN02745150_00318"/>
<evidence type="ECO:0000256" key="1">
    <source>
        <dbReference type="SAM" id="Phobius"/>
    </source>
</evidence>
<gene>
    <name evidence="2" type="ORF">SAMN02745150_00318</name>
</gene>
<evidence type="ECO:0000313" key="3">
    <source>
        <dbReference type="Proteomes" id="UP000240042"/>
    </source>
</evidence>
<reference evidence="3" key="1">
    <citation type="submission" date="2016-10" db="EMBL/GenBank/DDBJ databases">
        <authorList>
            <person name="Varghese N."/>
            <person name="Submissions S."/>
        </authorList>
    </citation>
    <scope>NUCLEOTIDE SEQUENCE [LARGE SCALE GENOMIC DNA]</scope>
    <source>
        <strain evidence="3">ATCC 43811</strain>
    </source>
</reference>